<dbReference type="EMBL" id="CATZLL010000026">
    <property type="protein sequence ID" value="CAJ0822704.1"/>
    <property type="molecule type" value="Genomic_DNA"/>
</dbReference>
<feature type="compositionally biased region" description="Basic and acidic residues" evidence="1">
    <location>
        <begin position="257"/>
        <end position="271"/>
    </location>
</feature>
<gene>
    <name evidence="3" type="ORF">LMG18101_05141</name>
</gene>
<comment type="caution">
    <text evidence="3">The sequence shown here is derived from an EMBL/GenBank/DDBJ whole genome shotgun (WGS) entry which is preliminary data.</text>
</comment>
<name>A0ABM9KE51_9RALS</name>
<accession>A0ABM9KE51</accession>
<evidence type="ECO:0000313" key="3">
    <source>
        <dbReference type="EMBL" id="CAJ0822704.1"/>
    </source>
</evidence>
<proteinExistence type="predicted"/>
<feature type="region of interest" description="Disordered" evidence="1">
    <location>
        <begin position="256"/>
        <end position="345"/>
    </location>
</feature>
<keyword evidence="4" id="KW-1185">Reference proteome</keyword>
<feature type="compositionally biased region" description="Polar residues" evidence="1">
    <location>
        <begin position="284"/>
        <end position="294"/>
    </location>
</feature>
<dbReference type="Proteomes" id="UP001189757">
    <property type="component" value="Unassembled WGS sequence"/>
</dbReference>
<evidence type="ECO:0000313" key="4">
    <source>
        <dbReference type="Proteomes" id="UP001189757"/>
    </source>
</evidence>
<organism evidence="3 4">
    <name type="scientific">Ralstonia flaminis</name>
    <dbReference type="NCBI Taxonomy" id="3058597"/>
    <lineage>
        <taxon>Bacteria</taxon>
        <taxon>Pseudomonadati</taxon>
        <taxon>Pseudomonadota</taxon>
        <taxon>Betaproteobacteria</taxon>
        <taxon>Burkholderiales</taxon>
        <taxon>Burkholderiaceae</taxon>
        <taxon>Ralstonia</taxon>
    </lineage>
</organism>
<dbReference type="InterPro" id="IPR001584">
    <property type="entry name" value="Integrase_cat-core"/>
</dbReference>
<dbReference type="PROSITE" id="PS50994">
    <property type="entry name" value="INTEGRASE"/>
    <property type="match status" value="1"/>
</dbReference>
<evidence type="ECO:0000256" key="1">
    <source>
        <dbReference type="SAM" id="MobiDB-lite"/>
    </source>
</evidence>
<feature type="domain" description="Integrase catalytic" evidence="2">
    <location>
        <begin position="1"/>
        <end position="140"/>
    </location>
</feature>
<protein>
    <recommendedName>
        <fullName evidence="2">Integrase catalytic domain-containing protein</fullName>
    </recommendedName>
</protein>
<feature type="compositionally biased region" description="Basic and acidic residues" evidence="1">
    <location>
        <begin position="309"/>
        <end position="319"/>
    </location>
</feature>
<dbReference type="RefSeq" id="WP_316682907.1">
    <property type="nucleotide sequence ID" value="NZ_CATZLL010000026.1"/>
</dbReference>
<sequence length="358" mass="39682">MQHLLGMVYGCASQIFVDRGPGIAENVQRAAVDRLRADALMARPGDPEGKGHIEQVMGDTQKELRCLPGSTHTTGNADEDRRRRNRVTKDVVVTLDQFMRALLTVISRRNLTMDVRHLLTVDMLKSGVRPVPAEIFAYNKGLQRGDSEWEWTEDRIFRTLCNQKPLPAPGGIVSIKKRRYTSDRLKAVARAHESGGKTLVVNTLEIPNAPTYLLWEDLGGRLDVLEATDGTVASFGDNPTWTHDYISLMKNRGLKSGRHDARKHTTVEDAVPKSSLSRAKHQRQLQAEKNSSTGVGEPLPFAKRKAAARRHEEKGHVDAVRSIVGVSGDQTPVPTKAQGTPKRGLLDFEEESLHDLIG</sequence>
<reference evidence="3 4" key="1">
    <citation type="submission" date="2023-07" db="EMBL/GenBank/DDBJ databases">
        <authorList>
            <person name="Peeters C."/>
        </authorList>
    </citation>
    <scope>NUCLEOTIDE SEQUENCE [LARGE SCALE GENOMIC DNA]</scope>
    <source>
        <strain evidence="3 4">LMG 18101</strain>
    </source>
</reference>
<evidence type="ECO:0000259" key="2">
    <source>
        <dbReference type="PROSITE" id="PS50994"/>
    </source>
</evidence>